<proteinExistence type="predicted"/>
<organism evidence="2 3">
    <name type="scientific">Gossypium australe</name>
    <dbReference type="NCBI Taxonomy" id="47621"/>
    <lineage>
        <taxon>Eukaryota</taxon>
        <taxon>Viridiplantae</taxon>
        <taxon>Streptophyta</taxon>
        <taxon>Embryophyta</taxon>
        <taxon>Tracheophyta</taxon>
        <taxon>Spermatophyta</taxon>
        <taxon>Magnoliopsida</taxon>
        <taxon>eudicotyledons</taxon>
        <taxon>Gunneridae</taxon>
        <taxon>Pentapetalae</taxon>
        <taxon>rosids</taxon>
        <taxon>malvids</taxon>
        <taxon>Malvales</taxon>
        <taxon>Malvaceae</taxon>
        <taxon>Malvoideae</taxon>
        <taxon>Gossypium</taxon>
    </lineage>
</organism>
<protein>
    <submittedName>
        <fullName evidence="2">Uncharacterized protein</fullName>
    </submittedName>
</protein>
<keyword evidence="1" id="KW-1133">Transmembrane helix</keyword>
<dbReference type="EMBL" id="SMMG02000009">
    <property type="protein sequence ID" value="KAA3462763.1"/>
    <property type="molecule type" value="Genomic_DNA"/>
</dbReference>
<accession>A0A5B6V132</accession>
<dbReference type="AlphaFoldDB" id="A0A5B6V132"/>
<keyword evidence="1" id="KW-0472">Membrane</keyword>
<name>A0A5B6V132_9ROSI</name>
<keyword evidence="3" id="KW-1185">Reference proteome</keyword>
<reference evidence="2" key="1">
    <citation type="submission" date="2019-08" db="EMBL/GenBank/DDBJ databases">
        <authorList>
            <person name="Liu F."/>
        </authorList>
    </citation>
    <scope>NUCLEOTIDE SEQUENCE [LARGE SCALE GENOMIC DNA]</scope>
    <source>
        <strain evidence="2">PA1801</strain>
        <tissue evidence="2">Leaf</tissue>
    </source>
</reference>
<feature type="transmembrane region" description="Helical" evidence="1">
    <location>
        <begin position="131"/>
        <end position="153"/>
    </location>
</feature>
<comment type="caution">
    <text evidence="2">The sequence shown here is derived from an EMBL/GenBank/DDBJ whole genome shotgun (WGS) entry which is preliminary data.</text>
</comment>
<evidence type="ECO:0000256" key="1">
    <source>
        <dbReference type="SAM" id="Phobius"/>
    </source>
</evidence>
<keyword evidence="1" id="KW-0812">Transmembrane</keyword>
<evidence type="ECO:0000313" key="2">
    <source>
        <dbReference type="EMBL" id="KAA3462763.1"/>
    </source>
</evidence>
<evidence type="ECO:0000313" key="3">
    <source>
        <dbReference type="Proteomes" id="UP000325315"/>
    </source>
</evidence>
<gene>
    <name evidence="2" type="ORF">EPI10_029222</name>
</gene>
<sequence>MIFVYNFYLTQQNEDDEAVFPWLCQEIAVQEDGHCLLLDTTVVVAAPICLISVSPTSPVRLHIHTSLHHLEALTNHFHYRQNSGRPAPKSINTFLDGRAKRLILLQSTSLIFVCAASPHDDMIHETADIHAFIFSFFTMTPTALFICLPFHIASTQAIVTNLLP</sequence>
<dbReference type="Proteomes" id="UP000325315">
    <property type="component" value="Unassembled WGS sequence"/>
</dbReference>